<evidence type="ECO:0000259" key="5">
    <source>
        <dbReference type="Pfam" id="PF00389"/>
    </source>
</evidence>
<dbReference type="RefSeq" id="WP_176963879.1">
    <property type="nucleotide sequence ID" value="NZ_CP058215.1"/>
</dbReference>
<protein>
    <submittedName>
        <fullName evidence="7">Glycerate dehydrogenase</fullName>
    </submittedName>
</protein>
<dbReference type="CDD" id="cd12172">
    <property type="entry name" value="PGDH_like_2"/>
    <property type="match status" value="1"/>
</dbReference>
<dbReference type="Pfam" id="PF02826">
    <property type="entry name" value="2-Hacid_dh_C"/>
    <property type="match status" value="1"/>
</dbReference>
<dbReference type="OrthoDB" id="7437at2157"/>
<evidence type="ECO:0000256" key="4">
    <source>
        <dbReference type="RuleBase" id="RU003719"/>
    </source>
</evidence>
<keyword evidence="3" id="KW-0520">NAD</keyword>
<dbReference type="GO" id="GO:0016616">
    <property type="term" value="F:oxidoreductase activity, acting on the CH-OH group of donors, NAD or NADP as acceptor"/>
    <property type="evidence" value="ECO:0007669"/>
    <property type="project" value="InterPro"/>
</dbReference>
<reference evidence="7 8" key="1">
    <citation type="submission" date="2020-06" db="EMBL/GenBank/DDBJ databases">
        <title>Methanolobus halotolerans sp. nov., isolated from a saline lake Tus in Siberia.</title>
        <authorList>
            <person name="Shen Y."/>
            <person name="Chen S.-C."/>
            <person name="Lai M.-C."/>
            <person name="Huang H.-H."/>
            <person name="Chiu H.-H."/>
            <person name="Tang S.-L."/>
            <person name="Rogozin D.Y."/>
            <person name="Degermendzhy A.G."/>
        </authorList>
    </citation>
    <scope>NUCLEOTIDE SEQUENCE [LARGE SCALE GENOMIC DNA]</scope>
    <source>
        <strain evidence="7 8">DSM 21339</strain>
    </source>
</reference>
<comment type="similarity">
    <text evidence="1 4">Belongs to the D-isomer specific 2-hydroxyacid dehydrogenase family.</text>
</comment>
<feature type="domain" description="D-isomer specific 2-hydroxyacid dehydrogenase NAD-binding" evidence="6">
    <location>
        <begin position="108"/>
        <end position="287"/>
    </location>
</feature>
<evidence type="ECO:0000256" key="3">
    <source>
        <dbReference type="ARBA" id="ARBA00023027"/>
    </source>
</evidence>
<evidence type="ECO:0000256" key="1">
    <source>
        <dbReference type="ARBA" id="ARBA00005854"/>
    </source>
</evidence>
<dbReference type="PANTHER" id="PTHR43761">
    <property type="entry name" value="D-ISOMER SPECIFIC 2-HYDROXYACID DEHYDROGENASE FAMILY PROTEIN (AFU_ORTHOLOGUE AFUA_1G13630)"/>
    <property type="match status" value="1"/>
</dbReference>
<dbReference type="Proteomes" id="UP000509594">
    <property type="component" value="Chromosome"/>
</dbReference>
<keyword evidence="2 4" id="KW-0560">Oxidoreductase</keyword>
<evidence type="ECO:0000313" key="8">
    <source>
        <dbReference type="Proteomes" id="UP000509594"/>
    </source>
</evidence>
<proteinExistence type="inferred from homology"/>
<dbReference type="Gene3D" id="3.40.50.720">
    <property type="entry name" value="NAD(P)-binding Rossmann-like Domain"/>
    <property type="match status" value="2"/>
</dbReference>
<organism evidence="7 8">
    <name type="scientific">Methanolobus zinderi</name>
    <dbReference type="NCBI Taxonomy" id="536044"/>
    <lineage>
        <taxon>Archaea</taxon>
        <taxon>Methanobacteriati</taxon>
        <taxon>Methanobacteriota</taxon>
        <taxon>Stenosarchaea group</taxon>
        <taxon>Methanomicrobia</taxon>
        <taxon>Methanosarcinales</taxon>
        <taxon>Methanosarcinaceae</taxon>
        <taxon>Methanolobus</taxon>
    </lineage>
</organism>
<dbReference type="PROSITE" id="PS00065">
    <property type="entry name" value="D_2_HYDROXYACID_DH_1"/>
    <property type="match status" value="1"/>
</dbReference>
<dbReference type="EMBL" id="CP058215">
    <property type="protein sequence ID" value="QLC48816.1"/>
    <property type="molecule type" value="Genomic_DNA"/>
</dbReference>
<name>A0A7D5ECC4_9EURY</name>
<dbReference type="InterPro" id="IPR036291">
    <property type="entry name" value="NAD(P)-bd_dom_sf"/>
</dbReference>
<evidence type="ECO:0000256" key="2">
    <source>
        <dbReference type="ARBA" id="ARBA00023002"/>
    </source>
</evidence>
<evidence type="ECO:0000313" key="7">
    <source>
        <dbReference type="EMBL" id="QLC48816.1"/>
    </source>
</evidence>
<gene>
    <name evidence="7" type="ORF">HWN40_00255</name>
</gene>
<dbReference type="InterPro" id="IPR006140">
    <property type="entry name" value="D-isomer_DH_NAD-bd"/>
</dbReference>
<dbReference type="InterPro" id="IPR050418">
    <property type="entry name" value="D-iso_2-hydroxyacid_DH_PdxB"/>
</dbReference>
<dbReference type="PANTHER" id="PTHR43761:SF1">
    <property type="entry name" value="D-ISOMER SPECIFIC 2-HYDROXYACID DEHYDROGENASE CATALYTIC DOMAIN-CONTAINING PROTEIN-RELATED"/>
    <property type="match status" value="1"/>
</dbReference>
<dbReference type="SUPFAM" id="SSF51735">
    <property type="entry name" value="NAD(P)-binding Rossmann-fold domains"/>
    <property type="match status" value="1"/>
</dbReference>
<dbReference type="GO" id="GO:0051287">
    <property type="term" value="F:NAD binding"/>
    <property type="evidence" value="ECO:0007669"/>
    <property type="project" value="InterPro"/>
</dbReference>
<dbReference type="InterPro" id="IPR029752">
    <property type="entry name" value="D-isomer_DH_CS1"/>
</dbReference>
<dbReference type="AlphaFoldDB" id="A0A7D5ECC4"/>
<dbReference type="GeneID" id="55820060"/>
<dbReference type="KEGG" id="mzi:HWN40_00255"/>
<keyword evidence="8" id="KW-1185">Reference proteome</keyword>
<dbReference type="InterPro" id="IPR029753">
    <property type="entry name" value="D-isomer_DH_CS"/>
</dbReference>
<dbReference type="Pfam" id="PF00389">
    <property type="entry name" value="2-Hacid_dh"/>
    <property type="match status" value="1"/>
</dbReference>
<dbReference type="PROSITE" id="PS00671">
    <property type="entry name" value="D_2_HYDROXYACID_DH_3"/>
    <property type="match status" value="1"/>
</dbReference>
<feature type="domain" description="D-isomer specific 2-hydroxyacid dehydrogenase catalytic" evidence="5">
    <location>
        <begin position="5"/>
        <end position="318"/>
    </location>
</feature>
<dbReference type="SUPFAM" id="SSF52283">
    <property type="entry name" value="Formate/glycerate dehydrogenase catalytic domain-like"/>
    <property type="match status" value="1"/>
</dbReference>
<accession>A0A7D5ECC4</accession>
<sequence length="326" mass="36290">MKIVVSDPIVLQLEYHQKLEEMGELKVYNTWPSSDDELIERIKDADIVIAGRYGFSARVLEAAKNLKMLAVWQTGYDHIDIDTASRKGIVVSNVPGYAFDAVAEFVFAQVLNLLRRLHKADMSLREGEFEWRDYICEAYRGNQLMGKTLGVIGTGNIGSRVIEIAHGYKMQVLAYTAHPDPVKEKQLGVRFVDMDTLLEESDILTLHVPLTPSTEKMIGAEELMKMKSTSILINTARGEVVDEAALLSALRSGDIAAAGLDVFEKEPLPSNSPFLRLDNVLLTPHIAFLSEESIDECTSVTVDNISYFLQGDPQNVVNKKALKKFA</sequence>
<dbReference type="PROSITE" id="PS00670">
    <property type="entry name" value="D_2_HYDROXYACID_DH_2"/>
    <property type="match status" value="1"/>
</dbReference>
<dbReference type="InterPro" id="IPR006139">
    <property type="entry name" value="D-isomer_2_OHA_DH_cat_dom"/>
</dbReference>
<evidence type="ECO:0000259" key="6">
    <source>
        <dbReference type="Pfam" id="PF02826"/>
    </source>
</evidence>
<dbReference type="FunFam" id="3.40.50.720:FF:000203">
    <property type="entry name" value="D-3-phosphoglycerate dehydrogenase (SerA)"/>
    <property type="match status" value="1"/>
</dbReference>